<name>A0A7I9VC31_9ACTN</name>
<comment type="caution">
    <text evidence="1">The sequence shown here is derived from an EMBL/GenBank/DDBJ whole genome shotgun (WGS) entry which is preliminary data.</text>
</comment>
<reference evidence="2" key="1">
    <citation type="submission" date="2019-06" db="EMBL/GenBank/DDBJ databases">
        <title>Gordonia isolated from sludge of a wastewater treatment plant.</title>
        <authorList>
            <person name="Tamura T."/>
            <person name="Aoyama K."/>
            <person name="Kang Y."/>
            <person name="Saito S."/>
            <person name="Akiyama N."/>
            <person name="Yazawa K."/>
            <person name="Gonoi T."/>
            <person name="Mikami Y."/>
        </authorList>
    </citation>
    <scope>NUCLEOTIDE SEQUENCE [LARGE SCALE GENOMIC DNA]</scope>
    <source>
        <strain evidence="2">NBRC 107696</strain>
    </source>
</reference>
<accession>A0A7I9VC31</accession>
<proteinExistence type="predicted"/>
<organism evidence="1 2">
    <name type="scientific">Gordonia spumicola</name>
    <dbReference type="NCBI Taxonomy" id="589161"/>
    <lineage>
        <taxon>Bacteria</taxon>
        <taxon>Bacillati</taxon>
        <taxon>Actinomycetota</taxon>
        <taxon>Actinomycetes</taxon>
        <taxon>Mycobacteriales</taxon>
        <taxon>Gordoniaceae</taxon>
        <taxon>Gordonia</taxon>
    </lineage>
</organism>
<dbReference type="Proteomes" id="UP000444960">
    <property type="component" value="Unassembled WGS sequence"/>
</dbReference>
<dbReference type="AlphaFoldDB" id="A0A7I9VC31"/>
<dbReference type="EMBL" id="BJOV01000005">
    <property type="protein sequence ID" value="GEE02834.1"/>
    <property type="molecule type" value="Genomic_DNA"/>
</dbReference>
<protein>
    <submittedName>
        <fullName evidence="1">Uncharacterized protein</fullName>
    </submittedName>
</protein>
<sequence length="109" mass="12017">MAYETTISLRLTPALADEVRRIAKRRNESAASVYRTVIDRLPLGGLCEDGEPLSTSANPGRVVVPIFATQEQYRRLRVAKAMSMATTLQLFESIDIESLLNDGGGEFND</sequence>
<evidence type="ECO:0000313" key="1">
    <source>
        <dbReference type="EMBL" id="GEE02834.1"/>
    </source>
</evidence>
<keyword evidence="2" id="KW-1185">Reference proteome</keyword>
<evidence type="ECO:0000313" key="2">
    <source>
        <dbReference type="Proteomes" id="UP000444960"/>
    </source>
</evidence>
<dbReference type="RefSeq" id="WP_161896469.1">
    <property type="nucleotide sequence ID" value="NZ_BJOV01000005.1"/>
</dbReference>
<gene>
    <name evidence="1" type="ORF">nbrc107696_32800</name>
</gene>